<dbReference type="GeneTree" id="ENSGT00940000180715"/>
<organism evidence="1 2">
    <name type="scientific">Cynoglossus semilaevis</name>
    <name type="common">Tongue sole</name>
    <dbReference type="NCBI Taxonomy" id="244447"/>
    <lineage>
        <taxon>Eukaryota</taxon>
        <taxon>Metazoa</taxon>
        <taxon>Chordata</taxon>
        <taxon>Craniata</taxon>
        <taxon>Vertebrata</taxon>
        <taxon>Euteleostomi</taxon>
        <taxon>Actinopterygii</taxon>
        <taxon>Neopterygii</taxon>
        <taxon>Teleostei</taxon>
        <taxon>Neoteleostei</taxon>
        <taxon>Acanthomorphata</taxon>
        <taxon>Carangaria</taxon>
        <taxon>Pleuronectiformes</taxon>
        <taxon>Pleuronectoidei</taxon>
        <taxon>Cynoglossidae</taxon>
        <taxon>Cynoglossinae</taxon>
        <taxon>Cynoglossus</taxon>
    </lineage>
</organism>
<dbReference type="AlphaFoldDB" id="A0A3P8USZ7"/>
<dbReference type="Proteomes" id="UP000265120">
    <property type="component" value="Chromosome 9"/>
</dbReference>
<keyword evidence="2" id="KW-1185">Reference proteome</keyword>
<sequence>CKYYQPSLHDRTNSDISAWNNRTHTCISVMLSCLIHIYVSALDVQYCVDTDLSQIVEVVFASDPSVPCLQTLGFIGDVGHIVPLALEELPLKQLHTDTCVCTERRHMRTVCPLGNYKQINRCTFTCN</sequence>
<dbReference type="InParanoid" id="A0A3P8USZ7"/>
<protein>
    <submittedName>
        <fullName evidence="1">Uncharacterized protein</fullName>
    </submittedName>
</protein>
<reference evidence="1" key="3">
    <citation type="submission" date="2025-09" db="UniProtKB">
        <authorList>
            <consortium name="Ensembl"/>
        </authorList>
    </citation>
    <scope>IDENTIFICATION</scope>
</reference>
<evidence type="ECO:0000313" key="1">
    <source>
        <dbReference type="Ensembl" id="ENSCSEP00000006328.1"/>
    </source>
</evidence>
<dbReference type="Ensembl" id="ENSCSET00000006400.1">
    <property type="protein sequence ID" value="ENSCSEP00000006328.1"/>
    <property type="gene ID" value="ENSCSEG00000004099.1"/>
</dbReference>
<accession>A0A3P8USZ7</accession>
<reference evidence="1 2" key="1">
    <citation type="journal article" date="2014" name="Nat. Genet.">
        <title>Whole-genome sequence of a flatfish provides insights into ZW sex chromosome evolution and adaptation to a benthic lifestyle.</title>
        <authorList>
            <person name="Chen S."/>
            <person name="Zhang G."/>
            <person name="Shao C."/>
            <person name="Huang Q."/>
            <person name="Liu G."/>
            <person name="Zhang P."/>
            <person name="Song W."/>
            <person name="An N."/>
            <person name="Chalopin D."/>
            <person name="Volff J.N."/>
            <person name="Hong Y."/>
            <person name="Li Q."/>
            <person name="Sha Z."/>
            <person name="Zhou H."/>
            <person name="Xie M."/>
            <person name="Yu Q."/>
            <person name="Liu Y."/>
            <person name="Xiang H."/>
            <person name="Wang N."/>
            <person name="Wu K."/>
            <person name="Yang C."/>
            <person name="Zhou Q."/>
            <person name="Liao X."/>
            <person name="Yang L."/>
            <person name="Hu Q."/>
            <person name="Zhang J."/>
            <person name="Meng L."/>
            <person name="Jin L."/>
            <person name="Tian Y."/>
            <person name="Lian J."/>
            <person name="Yang J."/>
            <person name="Miao G."/>
            <person name="Liu S."/>
            <person name="Liang Z."/>
            <person name="Yan F."/>
            <person name="Li Y."/>
            <person name="Sun B."/>
            <person name="Zhang H."/>
            <person name="Zhang J."/>
            <person name="Zhu Y."/>
            <person name="Du M."/>
            <person name="Zhao Y."/>
            <person name="Schartl M."/>
            <person name="Tang Q."/>
            <person name="Wang J."/>
        </authorList>
    </citation>
    <scope>NUCLEOTIDE SEQUENCE</scope>
</reference>
<reference evidence="1" key="2">
    <citation type="submission" date="2025-08" db="UniProtKB">
        <authorList>
            <consortium name="Ensembl"/>
        </authorList>
    </citation>
    <scope>IDENTIFICATION</scope>
</reference>
<proteinExistence type="predicted"/>
<name>A0A3P8USZ7_CYNSE</name>
<evidence type="ECO:0000313" key="2">
    <source>
        <dbReference type="Proteomes" id="UP000265120"/>
    </source>
</evidence>